<gene>
    <name evidence="1" type="ORF">SAPIO_CDS3754</name>
</gene>
<dbReference type="VEuPathDB" id="FungiDB:SAPIO_CDS3754"/>
<organism evidence="1 2">
    <name type="scientific">Pseudallescheria apiosperma</name>
    <name type="common">Scedosporium apiospermum</name>
    <dbReference type="NCBI Taxonomy" id="563466"/>
    <lineage>
        <taxon>Eukaryota</taxon>
        <taxon>Fungi</taxon>
        <taxon>Dikarya</taxon>
        <taxon>Ascomycota</taxon>
        <taxon>Pezizomycotina</taxon>
        <taxon>Sordariomycetes</taxon>
        <taxon>Hypocreomycetidae</taxon>
        <taxon>Microascales</taxon>
        <taxon>Microascaceae</taxon>
        <taxon>Scedosporium</taxon>
    </lineage>
</organism>
<accession>A0A084G9L7</accession>
<reference evidence="1 2" key="1">
    <citation type="journal article" date="2014" name="Genome Announc.">
        <title>Draft genome sequence of the pathogenic fungus Scedosporium apiospermum.</title>
        <authorList>
            <person name="Vandeputte P."/>
            <person name="Ghamrawi S."/>
            <person name="Rechenmann M."/>
            <person name="Iltis A."/>
            <person name="Giraud S."/>
            <person name="Fleury M."/>
            <person name="Thornton C."/>
            <person name="Delhaes L."/>
            <person name="Meyer W."/>
            <person name="Papon N."/>
            <person name="Bouchara J.P."/>
        </authorList>
    </citation>
    <scope>NUCLEOTIDE SEQUENCE [LARGE SCALE GENOMIC DNA]</scope>
    <source>
        <strain evidence="1 2">IHEM 14462</strain>
    </source>
</reference>
<dbReference type="KEGG" id="sapo:SAPIO_CDS3754"/>
<dbReference type="OrthoDB" id="427186at2759"/>
<evidence type="ECO:0000313" key="1">
    <source>
        <dbReference type="EMBL" id="KEZ44029.1"/>
    </source>
</evidence>
<keyword evidence="2" id="KW-1185">Reference proteome</keyword>
<evidence type="ECO:0000313" key="2">
    <source>
        <dbReference type="Proteomes" id="UP000028545"/>
    </source>
</evidence>
<dbReference type="Proteomes" id="UP000028545">
    <property type="component" value="Unassembled WGS sequence"/>
</dbReference>
<dbReference type="AlphaFoldDB" id="A0A084G9L7"/>
<dbReference type="EMBL" id="JOWA01000089">
    <property type="protein sequence ID" value="KEZ44029.1"/>
    <property type="molecule type" value="Genomic_DNA"/>
</dbReference>
<dbReference type="OMA" id="KLPRWAY"/>
<dbReference type="GeneID" id="27722826"/>
<dbReference type="HOGENOM" id="CLU_619841_0_0_1"/>
<sequence length="435" mass="50430">MSAKEFLAKVKSGQIPVDCHDQLLRIAFIYMDEALCADEGVFDVVNQLHARGWSFGQGNLKFNRTLDIFYPAQIAAGIYRSSDNLDDETPSFDDFDAFYAQHYQLLHEDAWREYYSETFLAASARFYRLPDLQDLPDASDGLRQPRQKGIGHFNKLPRWAQNVSLTYARQPTLPRATIIEIGLSTLQQIILRLRQDYPSVQPYSETQAHFWLNQMGIKPGRRARLAWWGPNIFGIHVGTGFYDTWRWEAYYSPKLWDSMEARIAPLEPDLDGTRRSEVQWSGWPDGGLSAEVWMRGWEPELGSEEEIEFLAAVAVKETEGVDMSNLNYEIRSHMLLGVMRVAFESEREKHLENLKQRIIEAGRVDEDKAEQWVQEALKVMEPYVQKWDAWPAAEDRSELLRHILVENGQLFGRWKLAKGSKEFYFELKAPRAYCS</sequence>
<protein>
    <submittedName>
        <fullName evidence="1">Rta1 domain protein</fullName>
    </submittedName>
</protein>
<name>A0A084G9L7_PSEDA</name>
<proteinExistence type="predicted"/>
<dbReference type="RefSeq" id="XP_016643828.1">
    <property type="nucleotide sequence ID" value="XM_016786485.1"/>
</dbReference>
<comment type="caution">
    <text evidence="1">The sequence shown here is derived from an EMBL/GenBank/DDBJ whole genome shotgun (WGS) entry which is preliminary data.</text>
</comment>